<protein>
    <recommendedName>
        <fullName evidence="3">Secreted protein</fullName>
    </recommendedName>
</protein>
<accession>A0ABN1YLR0</accession>
<evidence type="ECO:0000313" key="1">
    <source>
        <dbReference type="EMBL" id="GAA1416033.1"/>
    </source>
</evidence>
<proteinExistence type="predicted"/>
<sequence length="377" mass="38892">MHAGTVVPPVRPVPADRAFRAVRALLLVLAVLAALVGVSLPAAGPAHAAVPDRWGFAYLDNPTPPPGYVPDTTRQWGSWPSPATNPVRVDKVGTGSYVVHFPLIAGPGGIAHVTAVARTGSWCQVRGWATAGSGQDVAVGCYRTGGAPEDNRFTVLYTTSSGVPSPAVGGYGYVFANPTGSVVTQYNSTGGTNVVGSGGTGIWKVWLPGLGQPTQAGNLEVTAVDAANGARCKVADWAPSTTGQTVIVNCYNAGNVLYNTRWTLSYSEKRAVHGPALPPNFYGYLWFNGGVPGGTNFNSSGAVNTLGGSVPYTVNLPNIAVPSDTAQVTAFGPGPDHCTLATPWNRSAGTVNLFPICFNASGSPVPSRFFTAYTSAS</sequence>
<gene>
    <name evidence="1" type="ORF">GCM10009639_70220</name>
</gene>
<organism evidence="1 2">
    <name type="scientific">Kitasatospora putterlickiae</name>
    <dbReference type="NCBI Taxonomy" id="221725"/>
    <lineage>
        <taxon>Bacteria</taxon>
        <taxon>Bacillati</taxon>
        <taxon>Actinomycetota</taxon>
        <taxon>Actinomycetes</taxon>
        <taxon>Kitasatosporales</taxon>
        <taxon>Streptomycetaceae</taxon>
        <taxon>Kitasatospora</taxon>
    </lineage>
</organism>
<name>A0ABN1YLR0_9ACTN</name>
<evidence type="ECO:0008006" key="3">
    <source>
        <dbReference type="Google" id="ProtNLM"/>
    </source>
</evidence>
<reference evidence="1 2" key="1">
    <citation type="journal article" date="2019" name="Int. J. Syst. Evol. Microbiol.">
        <title>The Global Catalogue of Microorganisms (GCM) 10K type strain sequencing project: providing services to taxonomists for standard genome sequencing and annotation.</title>
        <authorList>
            <consortium name="The Broad Institute Genomics Platform"/>
            <consortium name="The Broad Institute Genome Sequencing Center for Infectious Disease"/>
            <person name="Wu L."/>
            <person name="Ma J."/>
        </authorList>
    </citation>
    <scope>NUCLEOTIDE SEQUENCE [LARGE SCALE GENOMIC DNA]</scope>
    <source>
        <strain evidence="1 2">JCM 12393</strain>
    </source>
</reference>
<evidence type="ECO:0000313" key="2">
    <source>
        <dbReference type="Proteomes" id="UP001499863"/>
    </source>
</evidence>
<dbReference type="EMBL" id="BAAAKJ010000541">
    <property type="protein sequence ID" value="GAA1416033.1"/>
    <property type="molecule type" value="Genomic_DNA"/>
</dbReference>
<comment type="caution">
    <text evidence="1">The sequence shown here is derived from an EMBL/GenBank/DDBJ whole genome shotgun (WGS) entry which is preliminary data.</text>
</comment>
<dbReference type="Proteomes" id="UP001499863">
    <property type="component" value="Unassembled WGS sequence"/>
</dbReference>
<keyword evidence="2" id="KW-1185">Reference proteome</keyword>